<reference evidence="2" key="2">
    <citation type="journal article" date="2021" name="PeerJ">
        <title>Extensive microbial diversity within the chicken gut microbiome revealed by metagenomics and culture.</title>
        <authorList>
            <person name="Gilroy R."/>
            <person name="Ravi A."/>
            <person name="Getino M."/>
            <person name="Pursley I."/>
            <person name="Horton D.L."/>
            <person name="Alikhan N.F."/>
            <person name="Baker D."/>
            <person name="Gharbi K."/>
            <person name="Hall N."/>
            <person name="Watson M."/>
            <person name="Adriaenssens E.M."/>
            <person name="Foster-Nyarko E."/>
            <person name="Jarju S."/>
            <person name="Secka A."/>
            <person name="Antonio M."/>
            <person name="Oren A."/>
            <person name="Chaudhuri R.R."/>
            <person name="La Ragione R."/>
            <person name="Hildebrand F."/>
            <person name="Pallen M.J."/>
        </authorList>
    </citation>
    <scope>NUCLEOTIDE SEQUENCE</scope>
    <source>
        <strain evidence="2">ChiBcec2-4451</strain>
    </source>
</reference>
<reference evidence="2" key="1">
    <citation type="submission" date="2020-10" db="EMBL/GenBank/DDBJ databases">
        <authorList>
            <person name="Gilroy R."/>
        </authorList>
    </citation>
    <scope>NUCLEOTIDE SEQUENCE</scope>
    <source>
        <strain evidence="2">ChiBcec2-4451</strain>
    </source>
</reference>
<feature type="transmembrane region" description="Helical" evidence="1">
    <location>
        <begin position="12"/>
        <end position="29"/>
    </location>
</feature>
<feature type="transmembrane region" description="Helical" evidence="1">
    <location>
        <begin position="219"/>
        <end position="240"/>
    </location>
</feature>
<evidence type="ECO:0000313" key="3">
    <source>
        <dbReference type="Proteomes" id="UP000886723"/>
    </source>
</evidence>
<feature type="transmembrane region" description="Helical" evidence="1">
    <location>
        <begin position="105"/>
        <end position="133"/>
    </location>
</feature>
<evidence type="ECO:0000256" key="1">
    <source>
        <dbReference type="SAM" id="Phobius"/>
    </source>
</evidence>
<sequence>MLKYDRNRALSARWIYISVFAIPLFLMLTRMDAIAGILRAKEPPAAGWTNQFILDTLQGDAMLFFLPVICALPYASSFVDEAKSGVTKFVLTRVKCSRYLSSKAAAAAFSGGAVVLLGSLAFLCAALVLFLPLEEGNQGQELAAAVPEYGRLLCRYFCLGALGAETGLWLSTLLYNRYMAWLSPFMAEYLLIIFCERYFPACKILYPAQWLKPEAAWPWNGWSVVCWLALLCGASAAGFFKAAKRRLGRG</sequence>
<evidence type="ECO:0000313" key="2">
    <source>
        <dbReference type="EMBL" id="HIV13748.1"/>
    </source>
</evidence>
<keyword evidence="1" id="KW-1133">Transmembrane helix</keyword>
<keyword evidence="1" id="KW-0812">Transmembrane</keyword>
<accession>A0A9D1NWF7</accession>
<organism evidence="2 3">
    <name type="scientific">Candidatus Pullilachnospira stercoravium</name>
    <dbReference type="NCBI Taxonomy" id="2840913"/>
    <lineage>
        <taxon>Bacteria</taxon>
        <taxon>Bacillati</taxon>
        <taxon>Bacillota</taxon>
        <taxon>Clostridia</taxon>
        <taxon>Lachnospirales</taxon>
        <taxon>Lachnospiraceae</taxon>
        <taxon>Lachnospiraceae incertae sedis</taxon>
        <taxon>Candidatus Pullilachnospira</taxon>
    </lineage>
</organism>
<protein>
    <recommendedName>
        <fullName evidence="4">ABC-2 family transporter protein</fullName>
    </recommendedName>
</protein>
<dbReference type="EMBL" id="DVON01000243">
    <property type="protein sequence ID" value="HIV13748.1"/>
    <property type="molecule type" value="Genomic_DNA"/>
</dbReference>
<evidence type="ECO:0008006" key="4">
    <source>
        <dbReference type="Google" id="ProtNLM"/>
    </source>
</evidence>
<proteinExistence type="predicted"/>
<name>A0A9D1NWF7_9FIRM</name>
<gene>
    <name evidence="2" type="ORF">IAA63_11500</name>
</gene>
<dbReference type="Proteomes" id="UP000886723">
    <property type="component" value="Unassembled WGS sequence"/>
</dbReference>
<keyword evidence="1" id="KW-0472">Membrane</keyword>
<comment type="caution">
    <text evidence="2">The sequence shown here is derived from an EMBL/GenBank/DDBJ whole genome shotgun (WGS) entry which is preliminary data.</text>
</comment>
<dbReference type="AlphaFoldDB" id="A0A9D1NWF7"/>
<feature type="transmembrane region" description="Helical" evidence="1">
    <location>
        <begin position="153"/>
        <end position="171"/>
    </location>
</feature>